<dbReference type="NCBIfam" id="NF040586">
    <property type="entry name" value="FxSxx_TPR"/>
    <property type="match status" value="1"/>
</dbReference>
<dbReference type="PANTHER" id="PTHR46082">
    <property type="entry name" value="ATP/GTP-BINDING PROTEIN-RELATED"/>
    <property type="match status" value="1"/>
</dbReference>
<comment type="caution">
    <text evidence="3">The sequence shown here is derived from an EMBL/GenBank/DDBJ whole genome shotgun (WGS) entry which is preliminary data.</text>
</comment>
<dbReference type="Gene3D" id="1.25.40.10">
    <property type="entry name" value="Tetratricopeptide repeat domain"/>
    <property type="match status" value="2"/>
</dbReference>
<name>A0A841BQS5_9ACTN</name>
<gene>
    <name evidence="3" type="ORF">F4553_002481</name>
</gene>
<feature type="domain" description="NB-ARC" evidence="1">
    <location>
        <begin position="487"/>
        <end position="621"/>
    </location>
</feature>
<dbReference type="InterPro" id="IPR002182">
    <property type="entry name" value="NB-ARC"/>
</dbReference>
<dbReference type="InterPro" id="IPR011990">
    <property type="entry name" value="TPR-like_helical_dom_sf"/>
</dbReference>
<dbReference type="Pfam" id="PF13374">
    <property type="entry name" value="TPR_10"/>
    <property type="match status" value="1"/>
</dbReference>
<dbReference type="Pfam" id="PF01656">
    <property type="entry name" value="CbiA"/>
    <property type="match status" value="1"/>
</dbReference>
<keyword evidence="3" id="KW-0966">Cell projection</keyword>
<dbReference type="SUPFAM" id="SSF52540">
    <property type="entry name" value="P-loop containing nucleoside triphosphate hydrolases"/>
    <property type="match status" value="2"/>
</dbReference>
<accession>A0A841BQS5</accession>
<dbReference type="Proteomes" id="UP000587527">
    <property type="component" value="Unassembled WGS sequence"/>
</dbReference>
<sequence>MTANRNGQVVTFYSYKGGTGRTMALANVAWILAANGKRVLVVDWDLESPGLNRFFSPFIKPNALASTGGVIELIRGYEWATIEPRPDARWIERYASVQKYSFSLDWKGFPEGGTLDYLSAGRENNDYNSTVAATNWDDFYERLGGGQFFDALRADMKRHYDYTLIDSRTGFSDVADICTIHLPDTLVDCFTLSEQGIDGSARMARTVRGRYAVRNIRILPVPMRVDPAEKEKADAGRSVAMRRFEGLPTGLSDVERQAYWNAVQIPYQAFYGYEETLATFADQPGGTGTLLSAYETLTHHITGGEVRALPPMEEAVRSRVAARFIRRPSVAEDEVVLRFAPQDQVWAEWVAHVLTTGGLRVHAPSLSGTAEEAPAVPPTARTTTIVSHVNAASEAAFISAESNTSRLPLAIYVSDVPRLTHIPLANGVQIAGQPGPAAVERILGLVGRSGIEPDTVLVGAPRYPGDDNRIFNVPQRNSRFTGREEDLRRLRGHLRERSAVVLSGAQPVALQGMGGIGKTQLAIEYAYRFRAAYDVICWVSADPVGEIETSLIDLGAQLGVPMESSGPDNARAVLQMLGRSRDRWLLIFDNAEDPELVSQYLPQGKGHVLITSRNPSWGERAQPVPVDVFQRRESVDHLSQRVPRIRREEAAQIAELLADLPVAVAAAGAWLADTGTPVEDYVRNLQSEGASVALEVAADRSIQRTWDLSLERLRERSEAAYRMFQLCCMLAPEIALDLVYSDELAELLKPIDPRLSVRMVRGSLVQQINRLALLRVDQRAEGGLPRDRLRGGQILIHRVVQAVVQSRMTEEERALARLQVQRVLAASRPSGVVDEVETWPRFRTLWPHLDVTESVSSRDSAVRELIIDRVRYQWIQGDLLAGRSRAERTIEVWLQMLPGVTDIDEERELRRQILHLRFNLANILRDMGLVQASHDLDVAVLAEQRELLGGAHPDTLMTQNSLGGDLRGLGQYQEALESDSTTYNLWFENFGEDHPRTLASLSNLAVCNRLMGDFRSARERDELAHQRRRIVLGETNPFTLLSASAIARDVRDAGDYDRAVVLCLAVHKSCVESRGPESRAAMTAQSNLAVSLRSAGSVKDALRLHEEAYERLNDILGPSNPDTLSCRLSLALSHLAMGDPDRARRELEGLMPIYSDVLGVGHPQTLVCETNLAMAEWAALNLEAARGLARTATEGLRGALGHDHPYSLSAQMNLAICEAGLGDLQTALGLLEEAALKMAEVLGDDHPNTLRCQGNIALVAHALGRAGAEERIADVRERLIRRLSSSHPIVEALRKRHYLYRIIDPHPF</sequence>
<dbReference type="RefSeq" id="WP_184835503.1">
    <property type="nucleotide sequence ID" value="NZ_JACHMN010000002.1"/>
</dbReference>
<dbReference type="SUPFAM" id="SSF48452">
    <property type="entry name" value="TPR-like"/>
    <property type="match status" value="2"/>
</dbReference>
<dbReference type="InterPro" id="IPR027417">
    <property type="entry name" value="P-loop_NTPase"/>
</dbReference>
<evidence type="ECO:0000259" key="1">
    <source>
        <dbReference type="Pfam" id="PF00931"/>
    </source>
</evidence>
<keyword evidence="3" id="KW-0969">Cilium</keyword>
<dbReference type="Pfam" id="PF00931">
    <property type="entry name" value="NB-ARC"/>
    <property type="match status" value="1"/>
</dbReference>
<reference evidence="3 4" key="1">
    <citation type="submission" date="2020-08" db="EMBL/GenBank/DDBJ databases">
        <title>Sequencing the genomes of 1000 actinobacteria strains.</title>
        <authorList>
            <person name="Klenk H.-P."/>
        </authorList>
    </citation>
    <scope>NUCLEOTIDE SEQUENCE [LARGE SCALE GENOMIC DNA]</scope>
    <source>
        <strain evidence="3 4">DSM 45362</strain>
    </source>
</reference>
<dbReference type="PANTHER" id="PTHR46082:SF6">
    <property type="entry name" value="AAA+ ATPASE DOMAIN-CONTAINING PROTEIN-RELATED"/>
    <property type="match status" value="1"/>
</dbReference>
<organism evidence="3 4">
    <name type="scientific">Allocatelliglobosispora scoriae</name>
    <dbReference type="NCBI Taxonomy" id="643052"/>
    <lineage>
        <taxon>Bacteria</taxon>
        <taxon>Bacillati</taxon>
        <taxon>Actinomycetota</taxon>
        <taxon>Actinomycetes</taxon>
        <taxon>Micromonosporales</taxon>
        <taxon>Micromonosporaceae</taxon>
        <taxon>Allocatelliglobosispora</taxon>
    </lineage>
</organism>
<dbReference type="NCBIfam" id="NF047398">
    <property type="entry name" value="AAA_KGGVGR"/>
    <property type="match status" value="1"/>
</dbReference>
<dbReference type="InterPro" id="IPR053137">
    <property type="entry name" value="NLR-like"/>
</dbReference>
<keyword evidence="3" id="KW-0282">Flagellum</keyword>
<feature type="domain" description="CobQ/CobB/MinD/ParA nucleotide binding" evidence="2">
    <location>
        <begin position="11"/>
        <end position="226"/>
    </location>
</feature>
<protein>
    <submittedName>
        <fullName evidence="3">MinD-like ATPase involved in chromosome partitioning or flagellar assembly/tetratricopeptide (TPR) repeat protein</fullName>
    </submittedName>
</protein>
<keyword evidence="4" id="KW-1185">Reference proteome</keyword>
<dbReference type="Pfam" id="PF13424">
    <property type="entry name" value="TPR_12"/>
    <property type="match status" value="3"/>
</dbReference>
<dbReference type="EMBL" id="JACHMN010000002">
    <property type="protein sequence ID" value="MBB5869102.1"/>
    <property type="molecule type" value="Genomic_DNA"/>
</dbReference>
<dbReference type="GO" id="GO:0043531">
    <property type="term" value="F:ADP binding"/>
    <property type="evidence" value="ECO:0007669"/>
    <property type="project" value="InterPro"/>
</dbReference>
<evidence type="ECO:0000259" key="2">
    <source>
        <dbReference type="Pfam" id="PF01656"/>
    </source>
</evidence>
<dbReference type="Gene3D" id="3.40.50.300">
    <property type="entry name" value="P-loop containing nucleotide triphosphate hydrolases"/>
    <property type="match status" value="2"/>
</dbReference>
<evidence type="ECO:0000313" key="3">
    <source>
        <dbReference type="EMBL" id="MBB5869102.1"/>
    </source>
</evidence>
<evidence type="ECO:0000313" key="4">
    <source>
        <dbReference type="Proteomes" id="UP000587527"/>
    </source>
</evidence>
<proteinExistence type="predicted"/>
<dbReference type="InterPro" id="IPR002586">
    <property type="entry name" value="CobQ/CobB/MinD/ParA_Nub-bd_dom"/>
</dbReference>